<gene>
    <name evidence="2" type="ORF">GO485_07575</name>
</gene>
<evidence type="ECO:0000313" key="3">
    <source>
        <dbReference type="Proteomes" id="UP000437862"/>
    </source>
</evidence>
<keyword evidence="3" id="KW-1185">Reference proteome</keyword>
<dbReference type="Gene3D" id="3.40.50.1820">
    <property type="entry name" value="alpha/beta hydrolase"/>
    <property type="match status" value="1"/>
</dbReference>
<protein>
    <submittedName>
        <fullName evidence="2">Alpha/beta fold hydrolase</fullName>
    </submittedName>
</protein>
<evidence type="ECO:0000259" key="1">
    <source>
        <dbReference type="Pfam" id="PF12697"/>
    </source>
</evidence>
<organism evidence="2 3">
    <name type="scientific">Pseudoduganella flava</name>
    <dbReference type="NCBI Taxonomy" id="871742"/>
    <lineage>
        <taxon>Bacteria</taxon>
        <taxon>Pseudomonadati</taxon>
        <taxon>Pseudomonadota</taxon>
        <taxon>Betaproteobacteria</taxon>
        <taxon>Burkholderiales</taxon>
        <taxon>Oxalobacteraceae</taxon>
        <taxon>Telluria group</taxon>
        <taxon>Pseudoduganella</taxon>
    </lineage>
</organism>
<dbReference type="GO" id="GO:0016787">
    <property type="term" value="F:hydrolase activity"/>
    <property type="evidence" value="ECO:0007669"/>
    <property type="project" value="UniProtKB-KW"/>
</dbReference>
<keyword evidence="2" id="KW-0378">Hydrolase</keyword>
<dbReference type="InterPro" id="IPR000073">
    <property type="entry name" value="AB_hydrolase_1"/>
</dbReference>
<dbReference type="PANTHER" id="PTHR43689">
    <property type="entry name" value="HYDROLASE"/>
    <property type="match status" value="1"/>
</dbReference>
<proteinExistence type="predicted"/>
<feature type="domain" description="AB hydrolase-1" evidence="1">
    <location>
        <begin position="30"/>
        <end position="248"/>
    </location>
</feature>
<name>A0ABX6FZP9_9BURK</name>
<dbReference type="InterPro" id="IPR029058">
    <property type="entry name" value="AB_hydrolase_fold"/>
</dbReference>
<dbReference type="Proteomes" id="UP000437862">
    <property type="component" value="Chromosome"/>
</dbReference>
<reference evidence="2 3" key="1">
    <citation type="submission" date="2019-12" db="EMBL/GenBank/DDBJ databases">
        <title>Draft Genome Sequences of Six Type Strains of the Genus Massilia.</title>
        <authorList>
            <person name="Miess H."/>
            <person name="Frediansyah A."/>
            <person name="Goeker M."/>
            <person name="Gross H."/>
        </authorList>
    </citation>
    <scope>NUCLEOTIDE SEQUENCE [LARGE SCALE GENOMIC DNA]</scope>
    <source>
        <strain evidence="2 3">DSM 26639</strain>
    </source>
</reference>
<dbReference type="PANTHER" id="PTHR43689:SF8">
    <property type="entry name" value="ALPHA_BETA-HYDROLASES SUPERFAMILY PROTEIN"/>
    <property type="match status" value="1"/>
</dbReference>
<accession>A0ABX6FZP9</accession>
<dbReference type="EMBL" id="CP046904">
    <property type="protein sequence ID" value="QGZ42984.1"/>
    <property type="molecule type" value="Genomic_DNA"/>
</dbReference>
<dbReference type="Pfam" id="PF12697">
    <property type="entry name" value="Abhydrolase_6"/>
    <property type="match status" value="1"/>
</dbReference>
<dbReference type="SUPFAM" id="SSF53474">
    <property type="entry name" value="alpha/beta-Hydrolases"/>
    <property type="match status" value="1"/>
</dbReference>
<sequence length="259" mass="27621">MGRTPVTESSELYHEWIAGEAVDGHARPVLVFLHEGLGSVSMWKDFPRRLCAATGCPGLVYDRQGYGRSPALTRRRTVHYLHDYALAELPAVLAALLPERDYVLFGHSDGGSIALLHAAEAPARLRGIVTLAAHVMVEQVTLDGIAAAAAAWEAGKLAGLARHHGDKTAALFHAWADTWRSPGFAHWHIGYALPSIACPVLALQGRDDQYGTPAQLDAIEAGVRGARTVLLDDCGHAPHVDQPARVLELAGAFIAAASA</sequence>
<evidence type="ECO:0000313" key="2">
    <source>
        <dbReference type="EMBL" id="QGZ42984.1"/>
    </source>
</evidence>